<keyword evidence="8" id="KW-1185">Reference proteome</keyword>
<dbReference type="EMBL" id="QQAX01000001">
    <property type="protein sequence ID" value="RDI48782.1"/>
    <property type="molecule type" value="Genomic_DNA"/>
</dbReference>
<dbReference type="InterPro" id="IPR026265">
    <property type="entry name" value="LptC"/>
</dbReference>
<dbReference type="Gene3D" id="2.60.450.10">
    <property type="entry name" value="Lipopolysaccharide (LPS) transport protein A like domain"/>
    <property type="match status" value="1"/>
</dbReference>
<dbReference type="OrthoDB" id="5731914at2"/>
<keyword evidence="1" id="KW-1003">Cell membrane</keyword>
<dbReference type="GO" id="GO:0015221">
    <property type="term" value="F:lipopolysaccharide transmembrane transporter activity"/>
    <property type="evidence" value="ECO:0007669"/>
    <property type="project" value="InterPro"/>
</dbReference>
<evidence type="ECO:0000256" key="3">
    <source>
        <dbReference type="ARBA" id="ARBA00022692"/>
    </source>
</evidence>
<dbReference type="PANTHER" id="PTHR37481">
    <property type="entry name" value="LIPOPOLYSACCHARIDE EXPORT SYSTEM PROTEIN LPTC"/>
    <property type="match status" value="1"/>
</dbReference>
<dbReference type="Proteomes" id="UP000254720">
    <property type="component" value="Unassembled WGS sequence"/>
</dbReference>
<sequence>MRYKNTIISLGFIAAMGFAAWTALLSYYRPQTITPTQSRHIPDAFMEDVVAVIMGKQGKPKMKIVTPKMVHYSENDTTQLLAPQLTLYRKSPQPWYITSKYAKSTQGIDTVDFWEDVVIHHSADTDNPATLIKTPTLTVHPNEQTADTKDHITMIQPNTIVKAVGMHADMNTGNINLLSQARGEYVPTS</sequence>
<evidence type="ECO:0000313" key="8">
    <source>
        <dbReference type="Proteomes" id="UP000254720"/>
    </source>
</evidence>
<evidence type="ECO:0000256" key="4">
    <source>
        <dbReference type="ARBA" id="ARBA00022989"/>
    </source>
</evidence>
<evidence type="ECO:0000256" key="5">
    <source>
        <dbReference type="ARBA" id="ARBA00023136"/>
    </source>
</evidence>
<dbReference type="GO" id="GO:0030288">
    <property type="term" value="C:outer membrane-bounded periplasmic space"/>
    <property type="evidence" value="ECO:0007669"/>
    <property type="project" value="TreeGrafter"/>
</dbReference>
<dbReference type="NCBIfam" id="TIGR04409">
    <property type="entry name" value="LptC_YrbK"/>
    <property type="match status" value="1"/>
</dbReference>
<dbReference type="InterPro" id="IPR010664">
    <property type="entry name" value="LipoPS_assembly_LptC-rel"/>
</dbReference>
<evidence type="ECO:0000256" key="2">
    <source>
        <dbReference type="ARBA" id="ARBA00022519"/>
    </source>
</evidence>
<dbReference type="AlphaFoldDB" id="A0A370GYR8"/>
<name>A0A370GYR8_9COXI</name>
<evidence type="ECO:0000256" key="1">
    <source>
        <dbReference type="ARBA" id="ARBA00022475"/>
    </source>
</evidence>
<dbReference type="GO" id="GO:0005886">
    <property type="term" value="C:plasma membrane"/>
    <property type="evidence" value="ECO:0007669"/>
    <property type="project" value="InterPro"/>
</dbReference>
<evidence type="ECO:0000313" key="7">
    <source>
        <dbReference type="EMBL" id="RDI48782.1"/>
    </source>
</evidence>
<dbReference type="InterPro" id="IPR052363">
    <property type="entry name" value="LPS_export_LptC"/>
</dbReference>
<accession>A0A370GYR8</accession>
<keyword evidence="4 6" id="KW-1133">Transmembrane helix</keyword>
<feature type="transmembrane region" description="Helical" evidence="6">
    <location>
        <begin position="7"/>
        <end position="28"/>
    </location>
</feature>
<dbReference type="GO" id="GO:0017089">
    <property type="term" value="F:glycolipid transfer activity"/>
    <property type="evidence" value="ECO:0007669"/>
    <property type="project" value="TreeGrafter"/>
</dbReference>
<comment type="caution">
    <text evidence="7">The sequence shown here is derived from an EMBL/GenBank/DDBJ whole genome shotgun (WGS) entry which is preliminary data.</text>
</comment>
<dbReference type="PANTHER" id="PTHR37481:SF1">
    <property type="entry name" value="LIPOPOLYSACCHARIDE EXPORT SYSTEM PROTEIN LPTC"/>
    <property type="match status" value="1"/>
</dbReference>
<evidence type="ECO:0000256" key="6">
    <source>
        <dbReference type="SAM" id="Phobius"/>
    </source>
</evidence>
<reference evidence="7 8" key="1">
    <citation type="submission" date="2018-07" db="EMBL/GenBank/DDBJ databases">
        <title>Genomic Encyclopedia of Type Strains, Phase IV (KMG-IV): sequencing the most valuable type-strain genomes for metagenomic binning, comparative biology and taxonomic classification.</title>
        <authorList>
            <person name="Goeker M."/>
        </authorList>
    </citation>
    <scope>NUCLEOTIDE SEQUENCE [LARGE SCALE GENOMIC DNA]</scope>
    <source>
        <strain evidence="7 8">DSM 16500</strain>
    </source>
</reference>
<keyword evidence="2" id="KW-0997">Cell inner membrane</keyword>
<proteinExistence type="predicted"/>
<organism evidence="7 8">
    <name type="scientific">Aquicella lusitana</name>
    <dbReference type="NCBI Taxonomy" id="254246"/>
    <lineage>
        <taxon>Bacteria</taxon>
        <taxon>Pseudomonadati</taxon>
        <taxon>Pseudomonadota</taxon>
        <taxon>Gammaproteobacteria</taxon>
        <taxon>Legionellales</taxon>
        <taxon>Coxiellaceae</taxon>
        <taxon>Aquicella</taxon>
    </lineage>
</organism>
<keyword evidence="3 6" id="KW-0812">Transmembrane</keyword>
<protein>
    <submittedName>
        <fullName evidence="7">Lipopolysaccharide export system protein LptC</fullName>
    </submittedName>
</protein>
<gene>
    <name evidence="7" type="ORF">C8D86_10161</name>
</gene>
<keyword evidence="5 6" id="KW-0472">Membrane</keyword>
<dbReference type="Pfam" id="PF06835">
    <property type="entry name" value="LptC"/>
    <property type="match status" value="1"/>
</dbReference>
<dbReference type="RefSeq" id="WP_114833297.1">
    <property type="nucleotide sequence ID" value="NZ_LR699114.1"/>
</dbReference>